<dbReference type="Proteomes" id="UP001152885">
    <property type="component" value="Unassembled WGS sequence"/>
</dbReference>
<feature type="compositionally biased region" description="Low complexity" evidence="1">
    <location>
        <begin position="378"/>
        <end position="387"/>
    </location>
</feature>
<feature type="compositionally biased region" description="Pro residues" evidence="1">
    <location>
        <begin position="274"/>
        <end position="287"/>
    </location>
</feature>
<feature type="compositionally biased region" description="Polar residues" evidence="1">
    <location>
        <begin position="219"/>
        <end position="249"/>
    </location>
</feature>
<dbReference type="OrthoDB" id="4022975at2759"/>
<name>A0A9W4X854_9ASCO</name>
<feature type="region of interest" description="Disordered" evidence="1">
    <location>
        <begin position="206"/>
        <end position="325"/>
    </location>
</feature>
<dbReference type="AlphaFoldDB" id="A0A9W4X854"/>
<feature type="compositionally biased region" description="Polar residues" evidence="1">
    <location>
        <begin position="15"/>
        <end position="34"/>
    </location>
</feature>
<dbReference type="EMBL" id="CANTUO010000001">
    <property type="protein sequence ID" value="CAI5755849.1"/>
    <property type="molecule type" value="Genomic_DNA"/>
</dbReference>
<reference evidence="2" key="1">
    <citation type="submission" date="2022-12" db="EMBL/GenBank/DDBJ databases">
        <authorList>
            <person name="Brejova B."/>
        </authorList>
    </citation>
    <scope>NUCLEOTIDE SEQUENCE</scope>
</reference>
<feature type="compositionally biased region" description="Pro residues" evidence="1">
    <location>
        <begin position="408"/>
        <end position="423"/>
    </location>
</feature>
<evidence type="ECO:0000256" key="1">
    <source>
        <dbReference type="SAM" id="MobiDB-lite"/>
    </source>
</evidence>
<keyword evidence="3" id="KW-1185">Reference proteome</keyword>
<feature type="region of interest" description="Disordered" evidence="1">
    <location>
        <begin position="376"/>
        <end position="497"/>
    </location>
</feature>
<sequence>MSATPAKELDKHKTSTASNSNQPKSFNDYTTPSPTDEESTKSLSGGGVKTLDSSSEFLQNLKSYRNNPDYHHHLSMDKLLIKNENHQETTKKTASTNKSIIDEKIFEILGLQSNIEHNNTWSYNAETLNELIKLKIEQERTKQDEVKKEFTMLTIELINLIKGLNLNDTDLFAYIFLSDSTTSEDLKNKINQLTKLNPKEFLEISSHKSSGVKRKHSDTQLPSFSETTQSIKNQSSTLVSPLRSPNKSPIISHHRRIVSDSSDSSLRNTKVHSPNPPPITNQLPLPPQYSTHNSNQNSNAKNSNLNSQNHSQQHSPVISHQMAQVQPPHAYPVYYQTPQSMAQPQPSTQDKTILSSPYQQKYQMVYNASSYPPPPQQVPYYVSTSPQLKPPHHQLPPQPHHQQYVFQQPPPLLQQIPPQPPKQSVPTHQFESPENNSRKSDHSHRDGAITPNVHNTTTTSKRHKNSKNNNGNSINFMITTPKNPPARKYNNPKEKHT</sequence>
<proteinExistence type="predicted"/>
<protein>
    <submittedName>
        <fullName evidence="2">Uncharacterized protein</fullName>
    </submittedName>
</protein>
<feature type="compositionally biased region" description="Polar residues" evidence="1">
    <location>
        <begin position="259"/>
        <end position="272"/>
    </location>
</feature>
<feature type="compositionally biased region" description="Low complexity" evidence="1">
    <location>
        <begin position="293"/>
        <end position="315"/>
    </location>
</feature>
<gene>
    <name evidence="2" type="ORF">CANVERA_P0365</name>
</gene>
<feature type="region of interest" description="Disordered" evidence="1">
    <location>
        <begin position="1"/>
        <end position="48"/>
    </location>
</feature>
<feature type="compositionally biased region" description="Basic and acidic residues" evidence="1">
    <location>
        <begin position="436"/>
        <end position="447"/>
    </location>
</feature>
<evidence type="ECO:0000313" key="3">
    <source>
        <dbReference type="Proteomes" id="UP001152885"/>
    </source>
</evidence>
<evidence type="ECO:0000313" key="2">
    <source>
        <dbReference type="EMBL" id="CAI5755849.1"/>
    </source>
</evidence>
<comment type="caution">
    <text evidence="2">The sequence shown here is derived from an EMBL/GenBank/DDBJ whole genome shotgun (WGS) entry which is preliminary data.</text>
</comment>
<accession>A0A9W4X854</accession>
<organism evidence="2 3">
    <name type="scientific">Candida verbasci</name>
    <dbReference type="NCBI Taxonomy" id="1227364"/>
    <lineage>
        <taxon>Eukaryota</taxon>
        <taxon>Fungi</taxon>
        <taxon>Dikarya</taxon>
        <taxon>Ascomycota</taxon>
        <taxon>Saccharomycotina</taxon>
        <taxon>Pichiomycetes</taxon>
        <taxon>Debaryomycetaceae</taxon>
        <taxon>Candida/Lodderomyces clade</taxon>
        <taxon>Candida</taxon>
    </lineage>
</organism>